<keyword evidence="7" id="KW-1185">Reference proteome</keyword>
<dbReference type="EMBL" id="NHTK01006119">
    <property type="protein sequence ID" value="PPQ63557.1"/>
    <property type="molecule type" value="Genomic_DNA"/>
</dbReference>
<dbReference type="SUPFAM" id="SSF144232">
    <property type="entry name" value="HIT/MYND zinc finger-like"/>
    <property type="match status" value="1"/>
</dbReference>
<dbReference type="Gene3D" id="6.10.140.2220">
    <property type="match status" value="1"/>
</dbReference>
<evidence type="ECO:0000256" key="1">
    <source>
        <dbReference type="ARBA" id="ARBA00022723"/>
    </source>
</evidence>
<protein>
    <recommendedName>
        <fullName evidence="5">MYND-type domain-containing protein</fullName>
    </recommendedName>
</protein>
<feature type="domain" description="MYND-type" evidence="5">
    <location>
        <begin position="311"/>
        <end position="352"/>
    </location>
</feature>
<sequence length="354" mass="40148">MPGGSNDNPAPISLSKVDGDRVIDIHDISVILSYERGTTEPRFRHTKLREVATTSEFRTIQMLASHWTDADPNNRTGIVFDRIPDAYQTEDPDLPTNMTHWDPEPSTRDLTPKQLETCYWQARNHDGCFRTVTLLQHFFDLLPFDTPIRIRTASPVNHASGSSGTSAKKAPVEYVTLACRRKIVEFYITNVKHLTAAIVFPDNKTYITGATKTPHAVIGFSRPEEDIDTILDLSALQFGDAGRGYKGNDFFVFEPIQDYVSTRLPKYGESNTFKTAKVSEFIGPAPDDEFLIDVAQRAKKRWENRKQVPFCAYCGAPPRDGEQMAKCSGCKEVFYCSLEHQRNSWPFHKLFCKR</sequence>
<dbReference type="STRING" id="181874.A0A409VEI2"/>
<keyword evidence="2 4" id="KW-0863">Zinc-finger</keyword>
<evidence type="ECO:0000313" key="6">
    <source>
        <dbReference type="EMBL" id="PPQ63557.1"/>
    </source>
</evidence>
<dbReference type="InParanoid" id="A0A409VEI2"/>
<proteinExistence type="predicted"/>
<gene>
    <name evidence="6" type="ORF">CVT24_004786</name>
</gene>
<evidence type="ECO:0000256" key="4">
    <source>
        <dbReference type="PROSITE-ProRule" id="PRU00134"/>
    </source>
</evidence>
<dbReference type="Pfam" id="PF01753">
    <property type="entry name" value="zf-MYND"/>
    <property type="match status" value="1"/>
</dbReference>
<name>A0A409VEI2_9AGAR</name>
<dbReference type="OrthoDB" id="432970at2759"/>
<dbReference type="GO" id="GO:0008270">
    <property type="term" value="F:zinc ion binding"/>
    <property type="evidence" value="ECO:0007669"/>
    <property type="project" value="UniProtKB-KW"/>
</dbReference>
<evidence type="ECO:0000256" key="2">
    <source>
        <dbReference type="ARBA" id="ARBA00022771"/>
    </source>
</evidence>
<dbReference type="CDD" id="cd15489">
    <property type="entry name" value="PHD_SF"/>
    <property type="match status" value="1"/>
</dbReference>
<keyword evidence="3" id="KW-0862">Zinc</keyword>
<evidence type="ECO:0000313" key="7">
    <source>
        <dbReference type="Proteomes" id="UP000284842"/>
    </source>
</evidence>
<evidence type="ECO:0000259" key="5">
    <source>
        <dbReference type="PROSITE" id="PS50865"/>
    </source>
</evidence>
<evidence type="ECO:0000256" key="3">
    <source>
        <dbReference type="ARBA" id="ARBA00022833"/>
    </source>
</evidence>
<comment type="caution">
    <text evidence="6">The sequence shown here is derived from an EMBL/GenBank/DDBJ whole genome shotgun (WGS) entry which is preliminary data.</text>
</comment>
<dbReference type="Proteomes" id="UP000284842">
    <property type="component" value="Unassembled WGS sequence"/>
</dbReference>
<keyword evidence="1" id="KW-0479">Metal-binding</keyword>
<dbReference type="PROSITE" id="PS50865">
    <property type="entry name" value="ZF_MYND_2"/>
    <property type="match status" value="1"/>
</dbReference>
<dbReference type="PROSITE" id="PS01360">
    <property type="entry name" value="ZF_MYND_1"/>
    <property type="match status" value="1"/>
</dbReference>
<organism evidence="6 7">
    <name type="scientific">Panaeolus cyanescens</name>
    <dbReference type="NCBI Taxonomy" id="181874"/>
    <lineage>
        <taxon>Eukaryota</taxon>
        <taxon>Fungi</taxon>
        <taxon>Dikarya</taxon>
        <taxon>Basidiomycota</taxon>
        <taxon>Agaricomycotina</taxon>
        <taxon>Agaricomycetes</taxon>
        <taxon>Agaricomycetidae</taxon>
        <taxon>Agaricales</taxon>
        <taxon>Agaricineae</taxon>
        <taxon>Galeropsidaceae</taxon>
        <taxon>Panaeolus</taxon>
    </lineage>
</organism>
<accession>A0A409VEI2</accession>
<dbReference type="AlphaFoldDB" id="A0A409VEI2"/>
<dbReference type="InterPro" id="IPR002893">
    <property type="entry name" value="Znf_MYND"/>
</dbReference>
<reference evidence="6 7" key="1">
    <citation type="journal article" date="2018" name="Evol. Lett.">
        <title>Horizontal gene cluster transfer increased hallucinogenic mushroom diversity.</title>
        <authorList>
            <person name="Reynolds H.T."/>
            <person name="Vijayakumar V."/>
            <person name="Gluck-Thaler E."/>
            <person name="Korotkin H.B."/>
            <person name="Matheny P.B."/>
            <person name="Slot J.C."/>
        </authorList>
    </citation>
    <scope>NUCLEOTIDE SEQUENCE [LARGE SCALE GENOMIC DNA]</scope>
    <source>
        <strain evidence="6 7">2629</strain>
    </source>
</reference>